<proteinExistence type="predicted"/>
<sequence length="395" mass="44293">MTSKSIFAKLCVPDDYTPVPRLTKNPQKADNKLVRLTAEQYKDEVAYCEAKMDEMMMKGWDWRGDANKKLLAINKKRKATGYQPLRAFIFPSDMTGAHYVRYLLPDGTRLMIPHENDFIDMFIFEHLLQFKLLFPDPWTEAAKTTEFCQIWEYDEDAYIMQYHRWLSDVDLETELVDGDSDREDETNMGGIALKGIENFIDSLPSDDDVDVSSVSKLDLFDDSVASKETSVLTVATTGSPASGSGTSDCEIDSIHKRPFKWGIMTQVDSHPNKTAEEEDTKPPASAEKVNSKHEDEESNKKTEATDESTEEDSKSNPESTNEDSSNSGDTNEDDSLESPAKKQKTNKSDDEDSTVKGEDNSDDDSSKKDNDDSSSSEQDDIPSGIEILSTGSFSY</sequence>
<evidence type="ECO:0000313" key="3">
    <source>
        <dbReference type="Proteomes" id="UP001153069"/>
    </source>
</evidence>
<organism evidence="2 3">
    <name type="scientific">Seminavis robusta</name>
    <dbReference type="NCBI Taxonomy" id="568900"/>
    <lineage>
        <taxon>Eukaryota</taxon>
        <taxon>Sar</taxon>
        <taxon>Stramenopiles</taxon>
        <taxon>Ochrophyta</taxon>
        <taxon>Bacillariophyta</taxon>
        <taxon>Bacillariophyceae</taxon>
        <taxon>Bacillariophycidae</taxon>
        <taxon>Naviculales</taxon>
        <taxon>Naviculaceae</taxon>
        <taxon>Seminavis</taxon>
    </lineage>
</organism>
<feature type="region of interest" description="Disordered" evidence="1">
    <location>
        <begin position="270"/>
        <end position="395"/>
    </location>
</feature>
<reference evidence="2" key="1">
    <citation type="submission" date="2020-06" db="EMBL/GenBank/DDBJ databases">
        <authorList>
            <consortium name="Plant Systems Biology data submission"/>
        </authorList>
    </citation>
    <scope>NUCLEOTIDE SEQUENCE</scope>
    <source>
        <strain evidence="2">D6</strain>
    </source>
</reference>
<evidence type="ECO:0000256" key="1">
    <source>
        <dbReference type="SAM" id="MobiDB-lite"/>
    </source>
</evidence>
<feature type="compositionally biased region" description="Polar residues" evidence="1">
    <location>
        <begin position="316"/>
        <end position="329"/>
    </location>
</feature>
<accession>A0A9N8F103</accession>
<name>A0A9N8F103_9STRA</name>
<feature type="compositionally biased region" description="Basic and acidic residues" evidence="1">
    <location>
        <begin position="353"/>
        <end position="371"/>
    </location>
</feature>
<gene>
    <name evidence="2" type="ORF">SEMRO_2700_G335040.1</name>
</gene>
<evidence type="ECO:0000313" key="2">
    <source>
        <dbReference type="EMBL" id="CAB9529995.1"/>
    </source>
</evidence>
<dbReference type="EMBL" id="CAICTM010002698">
    <property type="protein sequence ID" value="CAB9529995.1"/>
    <property type="molecule type" value="Genomic_DNA"/>
</dbReference>
<keyword evidence="3" id="KW-1185">Reference proteome</keyword>
<dbReference type="Proteomes" id="UP001153069">
    <property type="component" value="Unassembled WGS sequence"/>
</dbReference>
<comment type="caution">
    <text evidence="2">The sequence shown here is derived from an EMBL/GenBank/DDBJ whole genome shotgun (WGS) entry which is preliminary data.</text>
</comment>
<dbReference type="AlphaFoldDB" id="A0A9N8F103"/>
<protein>
    <submittedName>
        <fullName evidence="2">Uncharacterized protein</fullName>
    </submittedName>
</protein>
<feature type="compositionally biased region" description="Basic and acidic residues" evidence="1">
    <location>
        <begin position="289"/>
        <end position="304"/>
    </location>
</feature>